<evidence type="ECO:0000313" key="2">
    <source>
        <dbReference type="EMBL" id="GFS57937.1"/>
    </source>
</evidence>
<accession>A0A8X6ISY7</accession>
<name>A0A8X6ISY7_9ARAC</name>
<feature type="region of interest" description="Disordered" evidence="1">
    <location>
        <begin position="75"/>
        <end position="99"/>
    </location>
</feature>
<keyword evidence="3" id="KW-1185">Reference proteome</keyword>
<evidence type="ECO:0000313" key="3">
    <source>
        <dbReference type="Proteomes" id="UP000886998"/>
    </source>
</evidence>
<dbReference type="OrthoDB" id="10068277at2759"/>
<comment type="caution">
    <text evidence="2">The sequence shown here is derived from an EMBL/GenBank/DDBJ whole genome shotgun (WGS) entry which is preliminary data.</text>
</comment>
<dbReference type="AlphaFoldDB" id="A0A8X6ISY7"/>
<protein>
    <submittedName>
        <fullName evidence="2">Uncharacterized protein</fullName>
    </submittedName>
</protein>
<dbReference type="Proteomes" id="UP000886998">
    <property type="component" value="Unassembled WGS sequence"/>
</dbReference>
<gene>
    <name evidence="2" type="primary">NCL1_55921</name>
    <name evidence="2" type="ORF">TNIN_373951</name>
</gene>
<evidence type="ECO:0000256" key="1">
    <source>
        <dbReference type="SAM" id="MobiDB-lite"/>
    </source>
</evidence>
<sequence>MEHSKKLMLVPEERLRKFAEDRLSTLDKQMYVILSKEKYHGRRKSISLTYKFFSVNFSYPSKHPDILQTVDTKQENYQNQSTETVEDNTITSISPKEHV</sequence>
<proteinExistence type="predicted"/>
<reference evidence="2" key="1">
    <citation type="submission" date="2020-08" db="EMBL/GenBank/DDBJ databases">
        <title>Multicomponent nature underlies the extraordinary mechanical properties of spider dragline silk.</title>
        <authorList>
            <person name="Kono N."/>
            <person name="Nakamura H."/>
            <person name="Mori M."/>
            <person name="Yoshida Y."/>
            <person name="Ohtoshi R."/>
            <person name="Malay A.D."/>
            <person name="Moran D.A.P."/>
            <person name="Tomita M."/>
            <person name="Numata K."/>
            <person name="Arakawa K."/>
        </authorList>
    </citation>
    <scope>NUCLEOTIDE SEQUENCE</scope>
</reference>
<organism evidence="2 3">
    <name type="scientific">Trichonephila inaurata madagascariensis</name>
    <dbReference type="NCBI Taxonomy" id="2747483"/>
    <lineage>
        <taxon>Eukaryota</taxon>
        <taxon>Metazoa</taxon>
        <taxon>Ecdysozoa</taxon>
        <taxon>Arthropoda</taxon>
        <taxon>Chelicerata</taxon>
        <taxon>Arachnida</taxon>
        <taxon>Araneae</taxon>
        <taxon>Araneomorphae</taxon>
        <taxon>Entelegynae</taxon>
        <taxon>Araneoidea</taxon>
        <taxon>Nephilidae</taxon>
        <taxon>Trichonephila</taxon>
        <taxon>Trichonephila inaurata</taxon>
    </lineage>
</organism>
<dbReference type="EMBL" id="BMAV01027296">
    <property type="protein sequence ID" value="GFS57937.1"/>
    <property type="molecule type" value="Genomic_DNA"/>
</dbReference>